<comment type="caution">
    <text evidence="2">The sequence shown here is derived from an EMBL/GenBank/DDBJ whole genome shotgun (WGS) entry which is preliminary data.</text>
</comment>
<sequence>CTLHLRPRLETVLAQPVSRRSSRSTQQPGEGVPPRVPPPTAAPIDPSFPLRPSNGAPVFAPMKAPVKGGTDP</sequence>
<dbReference type="EMBL" id="CAXAMM010018557">
    <property type="protein sequence ID" value="CAK9043659.1"/>
    <property type="molecule type" value="Genomic_DNA"/>
</dbReference>
<evidence type="ECO:0000313" key="2">
    <source>
        <dbReference type="EMBL" id="CAK9043659.1"/>
    </source>
</evidence>
<feature type="non-terminal residue" evidence="2">
    <location>
        <position position="72"/>
    </location>
</feature>
<evidence type="ECO:0000313" key="3">
    <source>
        <dbReference type="Proteomes" id="UP001642464"/>
    </source>
</evidence>
<feature type="non-terminal residue" evidence="2">
    <location>
        <position position="1"/>
    </location>
</feature>
<accession>A0ABP0M0B5</accession>
<gene>
    <name evidence="2" type="ORF">SCF082_LOCUS24921</name>
</gene>
<evidence type="ECO:0000256" key="1">
    <source>
        <dbReference type="SAM" id="MobiDB-lite"/>
    </source>
</evidence>
<dbReference type="Proteomes" id="UP001642464">
    <property type="component" value="Unassembled WGS sequence"/>
</dbReference>
<reference evidence="2 3" key="1">
    <citation type="submission" date="2024-02" db="EMBL/GenBank/DDBJ databases">
        <authorList>
            <person name="Chen Y."/>
            <person name="Shah S."/>
            <person name="Dougan E. K."/>
            <person name="Thang M."/>
            <person name="Chan C."/>
        </authorList>
    </citation>
    <scope>NUCLEOTIDE SEQUENCE [LARGE SCALE GENOMIC DNA]</scope>
</reference>
<feature type="region of interest" description="Disordered" evidence="1">
    <location>
        <begin position="1"/>
        <end position="72"/>
    </location>
</feature>
<proteinExistence type="predicted"/>
<name>A0ABP0M0B5_9DINO</name>
<organism evidence="2 3">
    <name type="scientific">Durusdinium trenchii</name>
    <dbReference type="NCBI Taxonomy" id="1381693"/>
    <lineage>
        <taxon>Eukaryota</taxon>
        <taxon>Sar</taxon>
        <taxon>Alveolata</taxon>
        <taxon>Dinophyceae</taxon>
        <taxon>Suessiales</taxon>
        <taxon>Symbiodiniaceae</taxon>
        <taxon>Durusdinium</taxon>
    </lineage>
</organism>
<protein>
    <submittedName>
        <fullName evidence="2">Uncharacterized protein</fullName>
    </submittedName>
</protein>
<keyword evidence="3" id="KW-1185">Reference proteome</keyword>